<dbReference type="InterPro" id="IPR036291">
    <property type="entry name" value="NAD(P)-bd_dom_sf"/>
</dbReference>
<dbReference type="FunFam" id="3.40.50.720:FF:000084">
    <property type="entry name" value="Short-chain dehydrogenase reductase"/>
    <property type="match status" value="1"/>
</dbReference>
<reference evidence="3" key="1">
    <citation type="submission" date="2018-05" db="EMBL/GenBank/DDBJ databases">
        <authorList>
            <person name="Lanie J.A."/>
            <person name="Ng W.-L."/>
            <person name="Kazmierczak K.M."/>
            <person name="Andrzejewski T.M."/>
            <person name="Davidsen T.M."/>
            <person name="Wayne K.J."/>
            <person name="Tettelin H."/>
            <person name="Glass J.I."/>
            <person name="Rusch D."/>
            <person name="Podicherti R."/>
            <person name="Tsui H.-C.T."/>
            <person name="Winkler M.E."/>
        </authorList>
    </citation>
    <scope>NUCLEOTIDE SEQUENCE</scope>
</reference>
<accession>A0A381WRV1</accession>
<dbReference type="CDD" id="cd05233">
    <property type="entry name" value="SDR_c"/>
    <property type="match status" value="1"/>
</dbReference>
<comment type="similarity">
    <text evidence="1">Belongs to the short-chain dehydrogenases/reductases (SDR) family.</text>
</comment>
<dbReference type="SUPFAM" id="SSF51735">
    <property type="entry name" value="NAD(P)-binding Rossmann-fold domains"/>
    <property type="match status" value="1"/>
</dbReference>
<evidence type="ECO:0000256" key="1">
    <source>
        <dbReference type="ARBA" id="ARBA00006484"/>
    </source>
</evidence>
<gene>
    <name evidence="3" type="ORF">METZ01_LOCUS108069</name>
</gene>
<organism evidence="3">
    <name type="scientific">marine metagenome</name>
    <dbReference type="NCBI Taxonomy" id="408172"/>
    <lineage>
        <taxon>unclassified sequences</taxon>
        <taxon>metagenomes</taxon>
        <taxon>ecological metagenomes</taxon>
    </lineage>
</organism>
<dbReference type="PANTHER" id="PTHR43639">
    <property type="entry name" value="OXIDOREDUCTASE, SHORT-CHAIN DEHYDROGENASE/REDUCTASE FAMILY (AFU_ORTHOLOGUE AFUA_5G02870)"/>
    <property type="match status" value="1"/>
</dbReference>
<dbReference type="PRINTS" id="PR00080">
    <property type="entry name" value="SDRFAMILY"/>
</dbReference>
<dbReference type="GO" id="GO:0016491">
    <property type="term" value="F:oxidoreductase activity"/>
    <property type="evidence" value="ECO:0007669"/>
    <property type="project" value="UniProtKB-KW"/>
</dbReference>
<dbReference type="Gene3D" id="3.40.50.720">
    <property type="entry name" value="NAD(P)-binding Rossmann-like Domain"/>
    <property type="match status" value="1"/>
</dbReference>
<name>A0A381WRV1_9ZZZZ</name>
<dbReference type="AlphaFoldDB" id="A0A381WRV1"/>
<dbReference type="InterPro" id="IPR020904">
    <property type="entry name" value="Sc_DH/Rdtase_CS"/>
</dbReference>
<evidence type="ECO:0008006" key="4">
    <source>
        <dbReference type="Google" id="ProtNLM"/>
    </source>
</evidence>
<proteinExistence type="inferred from homology"/>
<dbReference type="EMBL" id="UINC01012673">
    <property type="protein sequence ID" value="SVA55215.1"/>
    <property type="molecule type" value="Genomic_DNA"/>
</dbReference>
<dbReference type="PANTHER" id="PTHR43639:SF1">
    <property type="entry name" value="SHORT-CHAIN DEHYDROGENASE_REDUCTASE FAMILY PROTEIN"/>
    <property type="match status" value="1"/>
</dbReference>
<sequence length="256" mass="27126">MAKSDKPVAIITGGSRGVGEATAIFLAKKGWNITITCTSSIEDAKKVVEHCNKLGADAIALSADVSEDTSCRETVSATANKWGRIDSLVNNAGTTKFVFDHSNLEGLDAEDFLKIYKVNVVGPFQMVRACKKYLLKSTNPSIVNVSSIAGIKGIGSSLAYASSKGALNTMTKSMARNLGPIRVNAVCPGFIQGEWLRKGLGDEIYNTALANTQANTPLGLAVTPDEVAEVIYGFIDLSKVVTGETYIVDGGYHLTI</sequence>
<keyword evidence="2" id="KW-0560">Oxidoreductase</keyword>
<protein>
    <recommendedName>
        <fullName evidence="4">Oxidoreductase</fullName>
    </recommendedName>
</protein>
<dbReference type="InterPro" id="IPR002347">
    <property type="entry name" value="SDR_fam"/>
</dbReference>
<dbReference type="PROSITE" id="PS00061">
    <property type="entry name" value="ADH_SHORT"/>
    <property type="match status" value="1"/>
</dbReference>
<dbReference type="PRINTS" id="PR00081">
    <property type="entry name" value="GDHRDH"/>
</dbReference>
<evidence type="ECO:0000313" key="3">
    <source>
        <dbReference type="EMBL" id="SVA55215.1"/>
    </source>
</evidence>
<dbReference type="Pfam" id="PF13561">
    <property type="entry name" value="adh_short_C2"/>
    <property type="match status" value="1"/>
</dbReference>
<evidence type="ECO:0000256" key="2">
    <source>
        <dbReference type="ARBA" id="ARBA00023002"/>
    </source>
</evidence>